<dbReference type="Pfam" id="PF13807">
    <property type="entry name" value="GNVR"/>
    <property type="match status" value="1"/>
</dbReference>
<dbReference type="EC" id="2.7.10.2" evidence="2"/>
<evidence type="ECO:0000256" key="4">
    <source>
        <dbReference type="ARBA" id="ARBA00022741"/>
    </source>
</evidence>
<keyword evidence="4" id="KW-0547">Nucleotide-binding</keyword>
<keyword evidence="5" id="KW-0418">Kinase</keyword>
<protein>
    <recommendedName>
        <fullName evidence="2">non-specific protein-tyrosine kinase</fullName>
        <ecNumber evidence="2">2.7.10.2</ecNumber>
    </recommendedName>
</protein>
<evidence type="ECO:0000256" key="7">
    <source>
        <dbReference type="ARBA" id="ARBA00023137"/>
    </source>
</evidence>
<keyword evidence="9" id="KW-1133">Transmembrane helix</keyword>
<dbReference type="Gene3D" id="3.40.50.300">
    <property type="entry name" value="P-loop containing nucleotide triphosphate hydrolases"/>
    <property type="match status" value="1"/>
</dbReference>
<evidence type="ECO:0000256" key="3">
    <source>
        <dbReference type="ARBA" id="ARBA00022679"/>
    </source>
</evidence>
<feature type="domain" description="Tyrosine-protein kinase G-rich" evidence="11">
    <location>
        <begin position="440"/>
        <end position="519"/>
    </location>
</feature>
<comment type="similarity">
    <text evidence="1">Belongs to the CpsD/CapB family.</text>
</comment>
<keyword evidence="7" id="KW-0829">Tyrosine-protein kinase</keyword>
<keyword evidence="9" id="KW-0472">Membrane</keyword>
<keyword evidence="13" id="KW-1185">Reference proteome</keyword>
<dbReference type="CDD" id="cd05387">
    <property type="entry name" value="BY-kinase"/>
    <property type="match status" value="1"/>
</dbReference>
<keyword evidence="9" id="KW-0812">Transmembrane</keyword>
<dbReference type="PANTHER" id="PTHR32309:SF13">
    <property type="entry name" value="FERRIC ENTEROBACTIN TRANSPORT PROTEIN FEPE"/>
    <property type="match status" value="1"/>
</dbReference>
<accession>A0ABY5V6A1</accession>
<keyword evidence="3 12" id="KW-0808">Transferase</keyword>
<evidence type="ECO:0000256" key="2">
    <source>
        <dbReference type="ARBA" id="ARBA00011903"/>
    </source>
</evidence>
<dbReference type="NCBIfam" id="TIGR01007">
    <property type="entry name" value="eps_fam"/>
    <property type="match status" value="1"/>
</dbReference>
<dbReference type="InterPro" id="IPR032807">
    <property type="entry name" value="GNVR"/>
</dbReference>
<organism evidence="12 13">
    <name type="scientific">Alistipes senegalensis JC50</name>
    <dbReference type="NCBI Taxonomy" id="1033732"/>
    <lineage>
        <taxon>Bacteria</taxon>
        <taxon>Pseudomonadati</taxon>
        <taxon>Bacteroidota</taxon>
        <taxon>Bacteroidia</taxon>
        <taxon>Bacteroidales</taxon>
        <taxon>Rikenellaceae</taxon>
        <taxon>Alistipes</taxon>
    </lineage>
</organism>
<keyword evidence="6" id="KW-0067">ATP-binding</keyword>
<feature type="transmembrane region" description="Helical" evidence="9">
    <location>
        <begin position="20"/>
        <end position="47"/>
    </location>
</feature>
<dbReference type="Proteomes" id="UP001058267">
    <property type="component" value="Chromosome"/>
</dbReference>
<dbReference type="EMBL" id="CP102252">
    <property type="protein sequence ID" value="UWN65145.1"/>
    <property type="molecule type" value="Genomic_DNA"/>
</dbReference>
<evidence type="ECO:0000256" key="6">
    <source>
        <dbReference type="ARBA" id="ARBA00022840"/>
    </source>
</evidence>
<proteinExistence type="inferred from homology"/>
<dbReference type="InterPro" id="IPR025669">
    <property type="entry name" value="AAA_dom"/>
</dbReference>
<evidence type="ECO:0000259" key="10">
    <source>
        <dbReference type="Pfam" id="PF13614"/>
    </source>
</evidence>
<evidence type="ECO:0000313" key="12">
    <source>
        <dbReference type="EMBL" id="UWN65145.1"/>
    </source>
</evidence>
<dbReference type="InterPro" id="IPR027417">
    <property type="entry name" value="P-loop_NTPase"/>
</dbReference>
<dbReference type="PANTHER" id="PTHR32309">
    <property type="entry name" value="TYROSINE-PROTEIN KINASE"/>
    <property type="match status" value="1"/>
</dbReference>
<comment type="catalytic activity">
    <reaction evidence="8">
        <text>L-tyrosyl-[protein] + ATP = O-phospho-L-tyrosyl-[protein] + ADP + H(+)</text>
        <dbReference type="Rhea" id="RHEA:10596"/>
        <dbReference type="Rhea" id="RHEA-COMP:10136"/>
        <dbReference type="Rhea" id="RHEA-COMP:20101"/>
        <dbReference type="ChEBI" id="CHEBI:15378"/>
        <dbReference type="ChEBI" id="CHEBI:30616"/>
        <dbReference type="ChEBI" id="CHEBI:46858"/>
        <dbReference type="ChEBI" id="CHEBI:61978"/>
        <dbReference type="ChEBI" id="CHEBI:456216"/>
        <dbReference type="EC" id="2.7.10.2"/>
    </reaction>
</comment>
<feature type="domain" description="AAA" evidence="10">
    <location>
        <begin position="595"/>
        <end position="734"/>
    </location>
</feature>
<sequence length="809" mass="90688">MSTNQKRPTQADDFIRIQDLLYLCLAKWKWFVLSLAVTVGIAVFYLLRTPAVYTRTASVLIKDDSKGKSVSSDLESFSEFGLFQSSTNVNNELVALQSPAVMTEVVKRLHLDMNYTVPGRFHRRVAYGPTLPVSVSINDLSENESAGFTLRILPDSTVRLSDFTRNGNEFDDEISGRLSDTVTTPLGILKIETTPHYKSQEPYTLYVVRSSLHGTVGQYSSNLSVALSSEKTSIVNLTFRDHSIQRAEDILNTLISVYNENWVKDKNQIAVSTSMFINERLRVIERELGNVDEDISSYKSEHLLPDVQAASSMYMAQSNQTNALILTLNNQLYMTRYIRNYLTNDANRNQLLPANSGIESANIESQIAEYNKQLLQRNSLVANSSTQNPLVVDMDQALTAMRHAIVQSIDNQIVTLNAQIESLQQSEQQTTSRIAANPTQAKYLLSVERQQKVKEALYLFLLQKREENELSQAFTAYNTRIVTPPGGSMLPTSPVRKNILLAAIALGLLIPVVVIFLRENMNTKIRGRKDLEGVAVPFIGEIPLFARRKKGVFRDKTTDVKAVVVREGCRDIINEAFRVLRTNLEFMTGKDRKSNVIVMTSFNPGSGKSFLTMNIAVSLAIKGKKVLVIDGDLRHGSSSAYVGSPKPGLSDYLSGRVERLADIIVTDKSHKHLDILPVGTIPPNPTELLFDERLKQAIDAAREQYDYVLIDCPPIELVADTQIIEKLADRTIFVIRAGLLERSMLVELEKIYDEKKYKNMSMILNGTEESGGRYGYGYRYGYHYGYGSGYHYGSDEKPRGGENGWSLND</sequence>
<evidence type="ECO:0000256" key="8">
    <source>
        <dbReference type="ARBA" id="ARBA00051245"/>
    </source>
</evidence>
<evidence type="ECO:0000259" key="11">
    <source>
        <dbReference type="Pfam" id="PF13807"/>
    </source>
</evidence>
<reference evidence="12" key="1">
    <citation type="journal article" date="2022" name="Cell">
        <title>Design, construction, and in vivo augmentation of a complex gut microbiome.</title>
        <authorList>
            <person name="Cheng A.G."/>
            <person name="Ho P.Y."/>
            <person name="Aranda-Diaz A."/>
            <person name="Jain S."/>
            <person name="Yu F.B."/>
            <person name="Meng X."/>
            <person name="Wang M."/>
            <person name="Iakiviak M."/>
            <person name="Nagashima K."/>
            <person name="Zhao A."/>
            <person name="Murugkar P."/>
            <person name="Patil A."/>
            <person name="Atabakhsh K."/>
            <person name="Weakley A."/>
            <person name="Yan J."/>
            <person name="Brumbaugh A.R."/>
            <person name="Higginbottom S."/>
            <person name="Dimas A."/>
            <person name="Shiver A.L."/>
            <person name="Deutschbauer A."/>
            <person name="Neff N."/>
            <person name="Sonnenburg J.L."/>
            <person name="Huang K.C."/>
            <person name="Fischbach M.A."/>
        </authorList>
    </citation>
    <scope>NUCLEOTIDE SEQUENCE</scope>
    <source>
        <strain evidence="12">JC50</strain>
    </source>
</reference>
<evidence type="ECO:0000256" key="5">
    <source>
        <dbReference type="ARBA" id="ARBA00022777"/>
    </source>
</evidence>
<dbReference type="InterPro" id="IPR005702">
    <property type="entry name" value="Wzc-like_C"/>
</dbReference>
<dbReference type="RefSeq" id="WP_019150227.1">
    <property type="nucleotide sequence ID" value="NZ_CP102252.1"/>
</dbReference>
<dbReference type="GO" id="GO:0004715">
    <property type="term" value="F:non-membrane spanning protein tyrosine kinase activity"/>
    <property type="evidence" value="ECO:0007669"/>
    <property type="project" value="UniProtKB-EC"/>
</dbReference>
<name>A0ABY5V6A1_9BACT</name>
<dbReference type="Pfam" id="PF13614">
    <property type="entry name" value="AAA_31"/>
    <property type="match status" value="1"/>
</dbReference>
<dbReference type="SUPFAM" id="SSF52540">
    <property type="entry name" value="P-loop containing nucleoside triphosphate hydrolases"/>
    <property type="match status" value="1"/>
</dbReference>
<feature type="transmembrane region" description="Helical" evidence="9">
    <location>
        <begin position="499"/>
        <end position="517"/>
    </location>
</feature>
<evidence type="ECO:0000256" key="1">
    <source>
        <dbReference type="ARBA" id="ARBA00007316"/>
    </source>
</evidence>
<evidence type="ECO:0000313" key="13">
    <source>
        <dbReference type="Proteomes" id="UP001058267"/>
    </source>
</evidence>
<gene>
    <name evidence="12" type="ORF">NQ519_15635</name>
</gene>
<evidence type="ECO:0000256" key="9">
    <source>
        <dbReference type="SAM" id="Phobius"/>
    </source>
</evidence>
<dbReference type="InterPro" id="IPR050445">
    <property type="entry name" value="Bact_polysacc_biosynth/exp"/>
</dbReference>